<name>F3PU37_9BACE</name>
<proteinExistence type="predicted"/>
<dbReference type="GO" id="GO:0005975">
    <property type="term" value="P:carbohydrate metabolic process"/>
    <property type="evidence" value="ECO:0007669"/>
    <property type="project" value="InterPro"/>
</dbReference>
<protein>
    <recommendedName>
        <fullName evidence="4">DUF4861 domain-containing protein</fullName>
    </recommendedName>
</protein>
<keyword evidence="3" id="KW-1185">Reference proteome</keyword>
<dbReference type="GO" id="GO:0003824">
    <property type="term" value="F:catalytic activity"/>
    <property type="evidence" value="ECO:0007669"/>
    <property type="project" value="InterPro"/>
</dbReference>
<accession>F3PU37</accession>
<dbReference type="STRING" id="763034.HMPREF9446_02257"/>
<dbReference type="InterPro" id="IPR011013">
    <property type="entry name" value="Gal_mutarotase_sf_dom"/>
</dbReference>
<evidence type="ECO:0000313" key="3">
    <source>
        <dbReference type="Proteomes" id="UP000003416"/>
    </source>
</evidence>
<dbReference type="Pfam" id="PF16153">
    <property type="entry name" value="DUF4861"/>
    <property type="match status" value="1"/>
</dbReference>
<dbReference type="eggNOG" id="COG4677">
    <property type="taxonomic scope" value="Bacteria"/>
</dbReference>
<dbReference type="RefSeq" id="WP_009125516.1">
    <property type="nucleotide sequence ID" value="NZ_GL882637.1"/>
</dbReference>
<gene>
    <name evidence="2" type="ORF">HMPREF9446_02257</name>
</gene>
<dbReference type="EMBL" id="AFBN01000040">
    <property type="protein sequence ID" value="EGF56482.1"/>
    <property type="molecule type" value="Genomic_DNA"/>
</dbReference>
<dbReference type="InterPro" id="IPR032342">
    <property type="entry name" value="DUF4861"/>
</dbReference>
<dbReference type="SUPFAM" id="SSF74650">
    <property type="entry name" value="Galactose mutarotase-like"/>
    <property type="match status" value="1"/>
</dbReference>
<feature type="signal peptide" evidence="1">
    <location>
        <begin position="1"/>
        <end position="16"/>
    </location>
</feature>
<dbReference type="GO" id="GO:0030246">
    <property type="term" value="F:carbohydrate binding"/>
    <property type="evidence" value="ECO:0007669"/>
    <property type="project" value="InterPro"/>
</dbReference>
<dbReference type="Proteomes" id="UP000003416">
    <property type="component" value="Unassembled WGS sequence"/>
</dbReference>
<dbReference type="HOGENOM" id="CLU_696291_0_0_10"/>
<reference evidence="2 3" key="1">
    <citation type="submission" date="2011-02" db="EMBL/GenBank/DDBJ databases">
        <authorList>
            <person name="Weinstock G."/>
            <person name="Sodergren E."/>
            <person name="Clifton S."/>
            <person name="Fulton L."/>
            <person name="Fulton B."/>
            <person name="Courtney L."/>
            <person name="Fronick C."/>
            <person name="Harrison M."/>
            <person name="Strong C."/>
            <person name="Farmer C."/>
            <person name="Delahaunty K."/>
            <person name="Markovic C."/>
            <person name="Hall O."/>
            <person name="Minx P."/>
            <person name="Tomlinson C."/>
            <person name="Mitreva M."/>
            <person name="Hou S."/>
            <person name="Chen J."/>
            <person name="Wollam A."/>
            <person name="Pepin K.H."/>
            <person name="Johnson M."/>
            <person name="Bhonagiri V."/>
            <person name="Zhang X."/>
            <person name="Suruliraj S."/>
            <person name="Warren W."/>
            <person name="Chinwalla A."/>
            <person name="Mardis E.R."/>
            <person name="Wilson R.K."/>
        </authorList>
    </citation>
    <scope>NUCLEOTIDE SEQUENCE [LARGE SCALE GENOMIC DNA]</scope>
    <source>
        <strain evidence="2 3">YIT 12057</strain>
    </source>
</reference>
<feature type="chain" id="PRO_5003300066" description="DUF4861 domain-containing protein" evidence="1">
    <location>
        <begin position="17"/>
        <end position="417"/>
    </location>
</feature>
<dbReference type="GeneID" id="86049802"/>
<evidence type="ECO:0008006" key="4">
    <source>
        <dbReference type="Google" id="ProtNLM"/>
    </source>
</evidence>
<evidence type="ECO:0000256" key="1">
    <source>
        <dbReference type="SAM" id="SignalP"/>
    </source>
</evidence>
<comment type="caution">
    <text evidence="2">The sequence shown here is derived from an EMBL/GenBank/DDBJ whole genome shotgun (WGS) entry which is preliminary data.</text>
</comment>
<keyword evidence="1" id="KW-0732">Signal</keyword>
<sequence length="417" mass="45640">MKKLLLLCMTALFCFACNESKTVTVTVANPLAVERSNEMIELSMAEISNCLNLADTAQIVVLDAEGQQVPCQITYDEKLIFPATVAGNATAVYTVQTGTPEDVEVKACGKCYPERLDDVAWENDLVAFRAYGPALQARGERGYGYDLFTKYNTTEPVLESFYAKEVDKDARAKIAELKDTDPKAANELRNSISYHIDHGFGMDCYAVGPTLGAGVAALMVNDTIIYPWCYNTLEILDNGPLRFTAKLVFTPLDVKGDTTVVETRVITLDAGSHLNRTAVSYSNLKETLPVVTGIVLHEPDGAVVADAANGYITYVDPTTGPGNGKIFMGAAFPAAVKDAKVVLFPEQEKKQRNNADGHVLAVSDYEPGSDYVYYWGFAWDKADIKTADAWNRYMADFAQKVRNPLKCSLTSGRGYQN</sequence>
<organism evidence="2 3">
    <name type="scientific">Bacteroides fluxus YIT 12057</name>
    <dbReference type="NCBI Taxonomy" id="763034"/>
    <lineage>
        <taxon>Bacteria</taxon>
        <taxon>Pseudomonadati</taxon>
        <taxon>Bacteroidota</taxon>
        <taxon>Bacteroidia</taxon>
        <taxon>Bacteroidales</taxon>
        <taxon>Bacteroidaceae</taxon>
        <taxon>Bacteroides</taxon>
    </lineage>
</organism>
<evidence type="ECO:0000313" key="2">
    <source>
        <dbReference type="EMBL" id="EGF56482.1"/>
    </source>
</evidence>
<dbReference type="AlphaFoldDB" id="F3PU37"/>